<evidence type="ECO:0000256" key="3">
    <source>
        <dbReference type="ARBA" id="ARBA00019186"/>
    </source>
</evidence>
<protein>
    <recommendedName>
        <fullName evidence="3">Proteasome assembly chaperone 2</fullName>
    </recommendedName>
</protein>
<evidence type="ECO:0000313" key="11">
    <source>
        <dbReference type="Proteomes" id="UP001396334"/>
    </source>
</evidence>
<keyword evidence="5 9" id="KW-1133">Transmembrane helix</keyword>
<dbReference type="PANTHER" id="PTHR12970:SF1">
    <property type="entry name" value="PROTEASOME ASSEMBLY CHAPERONE 2"/>
    <property type="match status" value="1"/>
</dbReference>
<evidence type="ECO:0000256" key="8">
    <source>
        <dbReference type="ARBA" id="ARBA00025745"/>
    </source>
</evidence>
<keyword evidence="7" id="KW-0143">Chaperone</keyword>
<evidence type="ECO:0000256" key="2">
    <source>
        <dbReference type="ARBA" id="ARBA00006948"/>
    </source>
</evidence>
<feature type="transmembrane region" description="Helical" evidence="9">
    <location>
        <begin position="344"/>
        <end position="367"/>
    </location>
</feature>
<feature type="transmembrane region" description="Helical" evidence="9">
    <location>
        <begin position="317"/>
        <end position="337"/>
    </location>
</feature>
<comment type="similarity">
    <text evidence="2">Belongs to the TMEM45 family.</text>
</comment>
<reference evidence="10 11" key="1">
    <citation type="journal article" date="2024" name="G3 (Bethesda)">
        <title>Genome assembly of Hibiscus sabdariffa L. provides insights into metabolisms of medicinal natural products.</title>
        <authorList>
            <person name="Kim T."/>
        </authorList>
    </citation>
    <scope>NUCLEOTIDE SEQUENCE [LARGE SCALE GENOMIC DNA]</scope>
    <source>
        <strain evidence="10">TK-2024</strain>
        <tissue evidence="10">Old leaves</tissue>
    </source>
</reference>
<gene>
    <name evidence="10" type="ORF">V6N11_074334</name>
</gene>
<dbReference type="InterPro" id="IPR016562">
    <property type="entry name" value="Proteasome_assmbl_chp_2_euk"/>
</dbReference>
<evidence type="ECO:0000256" key="7">
    <source>
        <dbReference type="ARBA" id="ARBA00023186"/>
    </source>
</evidence>
<name>A0ABR2R3A2_9ROSI</name>
<keyword evidence="6 9" id="KW-0472">Membrane</keyword>
<dbReference type="InterPro" id="IPR019151">
    <property type="entry name" value="Proteasome_assmbl_chaperone_2"/>
</dbReference>
<keyword evidence="11" id="KW-1185">Reference proteome</keyword>
<dbReference type="InterPro" id="IPR038389">
    <property type="entry name" value="PSMG2_sf"/>
</dbReference>
<proteinExistence type="inferred from homology"/>
<evidence type="ECO:0000256" key="5">
    <source>
        <dbReference type="ARBA" id="ARBA00022989"/>
    </source>
</evidence>
<feature type="transmembrane region" description="Helical" evidence="9">
    <location>
        <begin position="411"/>
        <end position="430"/>
    </location>
</feature>
<dbReference type="InterPro" id="IPR006904">
    <property type="entry name" value="DUF716"/>
</dbReference>
<dbReference type="Pfam" id="PF09754">
    <property type="entry name" value="PAC2"/>
    <property type="match status" value="1"/>
</dbReference>
<evidence type="ECO:0000313" key="10">
    <source>
        <dbReference type="EMBL" id="KAK9007409.1"/>
    </source>
</evidence>
<evidence type="ECO:0000256" key="1">
    <source>
        <dbReference type="ARBA" id="ARBA00004141"/>
    </source>
</evidence>
<evidence type="ECO:0000256" key="4">
    <source>
        <dbReference type="ARBA" id="ARBA00022692"/>
    </source>
</evidence>
<accession>A0ABR2R3A2</accession>
<dbReference type="Gene3D" id="3.40.50.10900">
    <property type="entry name" value="PAC-like subunit"/>
    <property type="match status" value="2"/>
</dbReference>
<feature type="transmembrane region" description="Helical" evidence="9">
    <location>
        <begin position="283"/>
        <end position="305"/>
    </location>
</feature>
<dbReference type="Proteomes" id="UP001396334">
    <property type="component" value="Unassembled WGS sequence"/>
</dbReference>
<dbReference type="PANTHER" id="PTHR12970">
    <property type="entry name" value="PROTEASOME ASSEMBLY CHAPERONE 2"/>
    <property type="match status" value="1"/>
</dbReference>
<organism evidence="10 11">
    <name type="scientific">Hibiscus sabdariffa</name>
    <name type="common">roselle</name>
    <dbReference type="NCBI Taxonomy" id="183260"/>
    <lineage>
        <taxon>Eukaryota</taxon>
        <taxon>Viridiplantae</taxon>
        <taxon>Streptophyta</taxon>
        <taxon>Embryophyta</taxon>
        <taxon>Tracheophyta</taxon>
        <taxon>Spermatophyta</taxon>
        <taxon>Magnoliopsida</taxon>
        <taxon>eudicotyledons</taxon>
        <taxon>Gunneridae</taxon>
        <taxon>Pentapetalae</taxon>
        <taxon>rosids</taxon>
        <taxon>malvids</taxon>
        <taxon>Malvales</taxon>
        <taxon>Malvaceae</taxon>
        <taxon>Malvoideae</taxon>
        <taxon>Hibiscus</taxon>
    </lineage>
</organism>
<dbReference type="EMBL" id="JBBPBN010000026">
    <property type="protein sequence ID" value="KAK9007409.1"/>
    <property type="molecule type" value="Genomic_DNA"/>
</dbReference>
<comment type="subcellular location">
    <subcellularLocation>
        <location evidence="1">Membrane</location>
        <topology evidence="1">Multi-pass membrane protein</topology>
    </subcellularLocation>
</comment>
<dbReference type="Pfam" id="PF04819">
    <property type="entry name" value="DUF716"/>
    <property type="match status" value="1"/>
</dbReference>
<evidence type="ECO:0000256" key="9">
    <source>
        <dbReference type="SAM" id="Phobius"/>
    </source>
</evidence>
<evidence type="ECO:0000256" key="6">
    <source>
        <dbReference type="ARBA" id="ARBA00023136"/>
    </source>
</evidence>
<comment type="caution">
    <text evidence="10">The sequence shown here is derived from an EMBL/GenBank/DDBJ whole genome shotgun (WGS) entry which is preliminary data.</text>
</comment>
<keyword evidence="4 9" id="KW-0812">Transmembrane</keyword>
<comment type="similarity">
    <text evidence="8">Belongs to the PSMG2 family.</text>
</comment>
<sequence>MEFVTEQGKQPHHEECSTLILPALSIGNVGQLAVDLLVSSMKAERIGYLDDPFVLPCVGNDAYGPIPDGDLALPLEAYELSSSCLNLLQQRSPVVKGRTVEFAKNLANFAAASGKEHVVLLSSLDFGKWQKIDMSSGLQIHYLSSINPDGRDDHCEQLGWKRLQEYNPAQRCWKYLSTLAEGNTMLESNLPFEDELEDEDYYPSLPFAAIFSCLKAKGLKVTCLLCYCSEGDNIQDAFQLAEAACRLLGLNPCTFPGKCLLSQGLYQIYSFTLSAELTQSTEILSAFSGILVASVFSQEFFLLHFHSADHVGLEGHYHWLLQLIVLVSLLSALAVMFQPTSLSAVLVLSVSVVFQGCWFMNMGFMLWSPQFVPRGCIMQSAESGGDSMHGAVTCFSHEADMRARALANLQFSWILSGIMIFTGFTCLKFAGKRTPRPPSIEYEQLQIRGSDVPITMDSFKQADP</sequence>